<evidence type="ECO:0008006" key="4">
    <source>
        <dbReference type="Google" id="ProtNLM"/>
    </source>
</evidence>
<dbReference type="Proteomes" id="UP001174908">
    <property type="component" value="Unassembled WGS sequence"/>
</dbReference>
<organism evidence="2 3">
    <name type="scientific">Variovorax dokdonensis</name>
    <dbReference type="NCBI Taxonomy" id="344883"/>
    <lineage>
        <taxon>Bacteria</taxon>
        <taxon>Pseudomonadati</taxon>
        <taxon>Pseudomonadota</taxon>
        <taxon>Betaproteobacteria</taxon>
        <taxon>Burkholderiales</taxon>
        <taxon>Comamonadaceae</taxon>
        <taxon>Variovorax</taxon>
    </lineage>
</organism>
<dbReference type="RefSeq" id="WP_286659019.1">
    <property type="nucleotide sequence ID" value="NZ_JASZYV010000001.1"/>
</dbReference>
<evidence type="ECO:0000256" key="1">
    <source>
        <dbReference type="SAM" id="MobiDB-lite"/>
    </source>
</evidence>
<feature type="compositionally biased region" description="Low complexity" evidence="1">
    <location>
        <begin position="74"/>
        <end position="85"/>
    </location>
</feature>
<reference evidence="2" key="1">
    <citation type="submission" date="2023-06" db="EMBL/GenBank/DDBJ databases">
        <authorList>
            <person name="Jiang Y."/>
            <person name="Liu Q."/>
        </authorList>
    </citation>
    <scope>NUCLEOTIDE SEQUENCE</scope>
    <source>
        <strain evidence="2">CGMCC 1.12089</strain>
    </source>
</reference>
<gene>
    <name evidence="2" type="ORF">QTH91_05620</name>
</gene>
<accession>A0ABT7N7N3</accession>
<feature type="compositionally biased region" description="Basic and acidic residues" evidence="1">
    <location>
        <begin position="59"/>
        <end position="73"/>
    </location>
</feature>
<proteinExistence type="predicted"/>
<evidence type="ECO:0000313" key="2">
    <source>
        <dbReference type="EMBL" id="MDM0043951.1"/>
    </source>
</evidence>
<protein>
    <recommendedName>
        <fullName evidence="4">DUF2188 domain-containing protein</fullName>
    </recommendedName>
</protein>
<name>A0ABT7N7N3_9BURK</name>
<sequence>MTQPIELIVAEPMPGSYVWRLLETDEQGGNARVIRAAFDPLDSYEVALAAGQGALDHEIRRRHEPAAAHKESDGASGKKTTAKPAGKGRSKATH</sequence>
<feature type="region of interest" description="Disordered" evidence="1">
    <location>
        <begin position="59"/>
        <end position="94"/>
    </location>
</feature>
<keyword evidence="3" id="KW-1185">Reference proteome</keyword>
<evidence type="ECO:0000313" key="3">
    <source>
        <dbReference type="Proteomes" id="UP001174908"/>
    </source>
</evidence>
<dbReference type="EMBL" id="JASZYV010000001">
    <property type="protein sequence ID" value="MDM0043951.1"/>
    <property type="molecule type" value="Genomic_DNA"/>
</dbReference>
<comment type="caution">
    <text evidence="2">The sequence shown here is derived from an EMBL/GenBank/DDBJ whole genome shotgun (WGS) entry which is preliminary data.</text>
</comment>